<accession>A0ACB9D405</accession>
<evidence type="ECO:0000313" key="2">
    <source>
        <dbReference type="Proteomes" id="UP001056120"/>
    </source>
</evidence>
<gene>
    <name evidence="1" type="ORF">L1987_59010</name>
</gene>
<dbReference type="Proteomes" id="UP001056120">
    <property type="component" value="Linkage Group LG20"/>
</dbReference>
<sequence length="198" mass="22911">MPRSSSKYLIEWFPEPEREFHKWKKEAEEELVTTVGDQEVIIQWLSERRVIRRTSGWRFFYNGLQPLKRQTVDASAGGSFLKQTPENAYALLEDLAITSHQWPTARSKSQSKGVHKVEEYVALSGKFGALSSKTDNMQVNKIQQSCEYCHGPLEKANLLNRVDEYERRLGCRAVRIHWRREIIVGGGEEESRGKEEVV</sequence>
<organism evidence="1 2">
    <name type="scientific">Smallanthus sonchifolius</name>
    <dbReference type="NCBI Taxonomy" id="185202"/>
    <lineage>
        <taxon>Eukaryota</taxon>
        <taxon>Viridiplantae</taxon>
        <taxon>Streptophyta</taxon>
        <taxon>Embryophyta</taxon>
        <taxon>Tracheophyta</taxon>
        <taxon>Spermatophyta</taxon>
        <taxon>Magnoliopsida</taxon>
        <taxon>eudicotyledons</taxon>
        <taxon>Gunneridae</taxon>
        <taxon>Pentapetalae</taxon>
        <taxon>asterids</taxon>
        <taxon>campanulids</taxon>
        <taxon>Asterales</taxon>
        <taxon>Asteraceae</taxon>
        <taxon>Asteroideae</taxon>
        <taxon>Heliantheae alliance</taxon>
        <taxon>Millerieae</taxon>
        <taxon>Smallanthus</taxon>
    </lineage>
</organism>
<dbReference type="EMBL" id="CM042037">
    <property type="protein sequence ID" value="KAI3741338.1"/>
    <property type="molecule type" value="Genomic_DNA"/>
</dbReference>
<reference evidence="2" key="1">
    <citation type="journal article" date="2022" name="Mol. Ecol. Resour.">
        <title>The genomes of chicory, endive, great burdock and yacon provide insights into Asteraceae palaeo-polyploidization history and plant inulin production.</title>
        <authorList>
            <person name="Fan W."/>
            <person name="Wang S."/>
            <person name="Wang H."/>
            <person name="Wang A."/>
            <person name="Jiang F."/>
            <person name="Liu H."/>
            <person name="Zhao H."/>
            <person name="Xu D."/>
            <person name="Zhang Y."/>
        </authorList>
    </citation>
    <scope>NUCLEOTIDE SEQUENCE [LARGE SCALE GENOMIC DNA]</scope>
    <source>
        <strain evidence="2">cv. Yunnan</strain>
    </source>
</reference>
<comment type="caution">
    <text evidence="1">The sequence shown here is derived from an EMBL/GenBank/DDBJ whole genome shotgun (WGS) entry which is preliminary data.</text>
</comment>
<proteinExistence type="predicted"/>
<keyword evidence="2" id="KW-1185">Reference proteome</keyword>
<evidence type="ECO:0000313" key="1">
    <source>
        <dbReference type="EMBL" id="KAI3741338.1"/>
    </source>
</evidence>
<protein>
    <submittedName>
        <fullName evidence="1">Uncharacterized protein</fullName>
    </submittedName>
</protein>
<name>A0ACB9D405_9ASTR</name>
<reference evidence="1 2" key="2">
    <citation type="journal article" date="2022" name="Mol. Ecol. Resour.">
        <title>The genomes of chicory, endive, great burdock and yacon provide insights into Asteraceae paleo-polyploidization history and plant inulin production.</title>
        <authorList>
            <person name="Fan W."/>
            <person name="Wang S."/>
            <person name="Wang H."/>
            <person name="Wang A."/>
            <person name="Jiang F."/>
            <person name="Liu H."/>
            <person name="Zhao H."/>
            <person name="Xu D."/>
            <person name="Zhang Y."/>
        </authorList>
    </citation>
    <scope>NUCLEOTIDE SEQUENCE [LARGE SCALE GENOMIC DNA]</scope>
    <source>
        <strain evidence="2">cv. Yunnan</strain>
        <tissue evidence="1">Leaves</tissue>
    </source>
</reference>